<dbReference type="Pfam" id="PF16192">
    <property type="entry name" value="PMT_4TMC"/>
    <property type="match status" value="1"/>
</dbReference>
<dbReference type="InterPro" id="IPR027005">
    <property type="entry name" value="PMT-like"/>
</dbReference>
<dbReference type="SMART" id="SM00472">
    <property type="entry name" value="MIR"/>
    <property type="match status" value="3"/>
</dbReference>
<evidence type="ECO:0000256" key="12">
    <source>
        <dbReference type="ARBA" id="ARBA00023180"/>
    </source>
</evidence>
<feature type="transmembrane region" description="Helical" evidence="15">
    <location>
        <begin position="160"/>
        <end position="180"/>
    </location>
</feature>
<dbReference type="Proteomes" id="UP000789901">
    <property type="component" value="Unassembled WGS sequence"/>
</dbReference>
<feature type="transmembrane region" description="Helical" evidence="15">
    <location>
        <begin position="219"/>
        <end position="252"/>
    </location>
</feature>
<dbReference type="Gene3D" id="2.80.10.50">
    <property type="match status" value="1"/>
</dbReference>
<evidence type="ECO:0000313" key="18">
    <source>
        <dbReference type="Proteomes" id="UP000789901"/>
    </source>
</evidence>
<name>A0ABN7UAD7_GIGMA</name>
<evidence type="ECO:0000313" key="17">
    <source>
        <dbReference type="EMBL" id="CAG8548855.1"/>
    </source>
</evidence>
<dbReference type="InterPro" id="IPR032421">
    <property type="entry name" value="PMT_4TMC"/>
</dbReference>
<dbReference type="EC" id="2.4.1.109" evidence="4 15"/>
<comment type="catalytic activity">
    <reaction evidence="13 15">
        <text>a di-trans,poly-cis-dolichyl beta-D-mannosyl phosphate + L-threonyl-[protein] = 3-O-(alpha-D-mannosyl)-L-threonyl-[protein] + a di-trans,poly-cis-dolichyl phosphate + H(+)</text>
        <dbReference type="Rhea" id="RHEA:53396"/>
        <dbReference type="Rhea" id="RHEA-COMP:11060"/>
        <dbReference type="Rhea" id="RHEA-COMP:13547"/>
        <dbReference type="Rhea" id="RHEA-COMP:19498"/>
        <dbReference type="Rhea" id="RHEA-COMP:19501"/>
        <dbReference type="ChEBI" id="CHEBI:15378"/>
        <dbReference type="ChEBI" id="CHEBI:30013"/>
        <dbReference type="ChEBI" id="CHEBI:57683"/>
        <dbReference type="ChEBI" id="CHEBI:58211"/>
        <dbReference type="ChEBI" id="CHEBI:137323"/>
        <dbReference type="EC" id="2.4.1.109"/>
    </reaction>
</comment>
<dbReference type="SUPFAM" id="SSF82109">
    <property type="entry name" value="MIR domain"/>
    <property type="match status" value="1"/>
</dbReference>
<feature type="non-terminal residue" evidence="17">
    <location>
        <position position="1"/>
    </location>
</feature>
<evidence type="ECO:0000256" key="6">
    <source>
        <dbReference type="ARBA" id="ARBA00022679"/>
    </source>
</evidence>
<keyword evidence="6 15" id="KW-0808">Transferase</keyword>
<feature type="transmembrane region" description="Helical" evidence="15">
    <location>
        <begin position="42"/>
        <end position="63"/>
    </location>
</feature>
<evidence type="ECO:0000256" key="1">
    <source>
        <dbReference type="ARBA" id="ARBA00004477"/>
    </source>
</evidence>
<dbReference type="PANTHER" id="PTHR10050">
    <property type="entry name" value="DOLICHYL-PHOSPHATE-MANNOSE--PROTEIN MANNOSYLTRANSFERASE"/>
    <property type="match status" value="1"/>
</dbReference>
<dbReference type="InterPro" id="IPR016093">
    <property type="entry name" value="MIR_motif"/>
</dbReference>
<evidence type="ECO:0000256" key="3">
    <source>
        <dbReference type="ARBA" id="ARBA00007222"/>
    </source>
</evidence>
<dbReference type="Pfam" id="PF02815">
    <property type="entry name" value="MIR"/>
    <property type="match status" value="1"/>
</dbReference>
<evidence type="ECO:0000256" key="14">
    <source>
        <dbReference type="ARBA" id="ARBA00045102"/>
    </source>
</evidence>
<keyword evidence="10 15" id="KW-1133">Transmembrane helix</keyword>
<dbReference type="PANTHER" id="PTHR10050:SF50">
    <property type="entry name" value="DOLICHYL-PHOSPHATE-MANNOSE--PROTEIN MANNOSYLTRANSFERASE 1-RELATED"/>
    <property type="match status" value="1"/>
</dbReference>
<comment type="subcellular location">
    <subcellularLocation>
        <location evidence="1 15">Endoplasmic reticulum membrane</location>
        <topology evidence="1 15">Multi-pass membrane protein</topology>
    </subcellularLocation>
</comment>
<feature type="domain" description="MIR" evidence="16">
    <location>
        <begin position="461"/>
        <end position="517"/>
    </location>
</feature>
<keyword evidence="18" id="KW-1185">Reference proteome</keyword>
<evidence type="ECO:0000256" key="8">
    <source>
        <dbReference type="ARBA" id="ARBA00022737"/>
    </source>
</evidence>
<dbReference type="EMBL" id="CAJVQB010001752">
    <property type="protein sequence ID" value="CAG8548855.1"/>
    <property type="molecule type" value="Genomic_DNA"/>
</dbReference>
<keyword evidence="12" id="KW-0325">Glycoprotein</keyword>
<feature type="transmembrane region" description="Helical" evidence="15">
    <location>
        <begin position="624"/>
        <end position="642"/>
    </location>
</feature>
<evidence type="ECO:0000256" key="2">
    <source>
        <dbReference type="ARBA" id="ARBA00004922"/>
    </source>
</evidence>
<sequence length="980" mass="111931">QYSMPLGTGDIRNRKPRYKSYDTHLYGLDENLKEKKKSYRSLIGLSTTDTYNLIGLTIIAFFVRLYQIDYPTSVVFDEVHFGGFAAKYIKGKFFMDVHPPLAKLLITFAGVLGGFDGNFTFNGIGMDYIEPKVPYVIMRLVSGILGVLVIPIAYLTIKLAGFSTIAAFLVSSLVIFENGLITQSRLILLDSPLVAFTAFTVLMWVKFLNQEKRPFELWWWVWLAMTGVGLGLTVSVKWVGLFTIAFIGLSTISGLWRLLGDLRVTPALFLKHFIARALCLIIIPIALYLSFFVLHFAILPNSGTGDGFMSSEFQQTLRGHGMQDMPLDIAFGSSVSIKHVNTQGGYLHSHLHNYPTGSKQQQITLYPHKDDNNLWIIQNETDPEVPFSETDPIWIHHNDVIRLNHAITKRRMHSHDVRAPVTDADYQNEVSAYGYDGFPGDANDFWRVEITDYDKSDPESRERLRTLHTKFRLYHVITGCYLYSHKVKLPDWGFEQQEVTCVKNGHYPNTIWYIESNSHPKLPDDAEKVNYRKPGFLKKFLELNKVMWTTNSGLTDSHPYDSRPLSWILLTRGINFWSKEHRQIYLLGNPLVWWSSAFAILIFIIAKSIIILREKRGYKDHLDVASVYVFTIFSPIIYGGSWTKSDCQKAKWISTWDFECQTYHDKYEDYLTSRNIIVKESDITVNGSNIVANESNIVVNELNISGNGSNIDVNESNATENSQESTIDHVFKEEPFVEKVATIVSSIVLYVINKADSISETNVSSIPYQYNLRLKRPTQINKRYDYIIETIPANTSDPSLPLNSTQLVKLAELISRSLKLDTPGYYEVQEYKYVPNTSKYTKYLTVIGKFEHWISFGWGPPVIISFTNSTPTSDDPLELKLCEYKLTWTILLNGHISRKCQKKGEKDYVQVSYVKGESIFATSFFGFKFYSPDQSSNFGHINGIHLFDMNARAIYVEQNAPFPPIIPALFAAYFDFIESS</sequence>
<evidence type="ECO:0000256" key="4">
    <source>
        <dbReference type="ARBA" id="ARBA00012839"/>
    </source>
</evidence>
<feature type="transmembrane region" description="Helical" evidence="15">
    <location>
        <begin position="187"/>
        <end position="207"/>
    </location>
</feature>
<comment type="caution">
    <text evidence="17">The sequence shown here is derived from an EMBL/GenBank/DDBJ whole genome shotgun (WGS) entry which is preliminary data.</text>
</comment>
<organism evidence="17 18">
    <name type="scientific">Gigaspora margarita</name>
    <dbReference type="NCBI Taxonomy" id="4874"/>
    <lineage>
        <taxon>Eukaryota</taxon>
        <taxon>Fungi</taxon>
        <taxon>Fungi incertae sedis</taxon>
        <taxon>Mucoromycota</taxon>
        <taxon>Glomeromycotina</taxon>
        <taxon>Glomeromycetes</taxon>
        <taxon>Diversisporales</taxon>
        <taxon>Gigasporaceae</taxon>
        <taxon>Gigaspora</taxon>
    </lineage>
</organism>
<dbReference type="CDD" id="cd23283">
    <property type="entry name" value="beta-trefoil_MIR_PMT1-like"/>
    <property type="match status" value="1"/>
</dbReference>
<accession>A0ABN7UAD7</accession>
<evidence type="ECO:0000256" key="5">
    <source>
        <dbReference type="ARBA" id="ARBA00022676"/>
    </source>
</evidence>
<feature type="domain" description="MIR" evidence="16">
    <location>
        <begin position="392"/>
        <end position="451"/>
    </location>
</feature>
<dbReference type="Pfam" id="PF02366">
    <property type="entry name" value="PMT"/>
    <property type="match status" value="1"/>
</dbReference>
<proteinExistence type="inferred from homology"/>
<evidence type="ECO:0000256" key="13">
    <source>
        <dbReference type="ARBA" id="ARBA00045085"/>
    </source>
</evidence>
<dbReference type="PROSITE" id="PS50919">
    <property type="entry name" value="MIR"/>
    <property type="match status" value="3"/>
</dbReference>
<evidence type="ECO:0000256" key="7">
    <source>
        <dbReference type="ARBA" id="ARBA00022692"/>
    </source>
</evidence>
<dbReference type="InterPro" id="IPR036300">
    <property type="entry name" value="MIR_dom_sf"/>
</dbReference>
<feature type="transmembrane region" description="Helical" evidence="15">
    <location>
        <begin position="591"/>
        <end position="612"/>
    </location>
</feature>
<keyword evidence="11 15" id="KW-0472">Membrane</keyword>
<comment type="function">
    <text evidence="15">Transfers mannose from Dol-P-mannose to Ser or Thr residues on proteins.</text>
</comment>
<feature type="transmembrane region" description="Helical" evidence="15">
    <location>
        <begin position="273"/>
        <end position="298"/>
    </location>
</feature>
<feature type="domain" description="MIR" evidence="16">
    <location>
        <begin position="326"/>
        <end position="380"/>
    </location>
</feature>
<keyword evidence="9 15" id="KW-0256">Endoplasmic reticulum</keyword>
<evidence type="ECO:0000256" key="9">
    <source>
        <dbReference type="ARBA" id="ARBA00022824"/>
    </source>
</evidence>
<evidence type="ECO:0000259" key="16">
    <source>
        <dbReference type="PROSITE" id="PS50919"/>
    </source>
</evidence>
<keyword evidence="7 15" id="KW-0812">Transmembrane</keyword>
<reference evidence="17 18" key="1">
    <citation type="submission" date="2021-06" db="EMBL/GenBank/DDBJ databases">
        <authorList>
            <person name="Kallberg Y."/>
            <person name="Tangrot J."/>
            <person name="Rosling A."/>
        </authorList>
    </citation>
    <scope>NUCLEOTIDE SEQUENCE [LARGE SCALE GENOMIC DNA]</scope>
    <source>
        <strain evidence="17 18">120-4 pot B 10/14</strain>
    </source>
</reference>
<evidence type="ECO:0000256" key="15">
    <source>
        <dbReference type="RuleBase" id="RU367007"/>
    </source>
</evidence>
<feature type="transmembrane region" description="Helical" evidence="15">
    <location>
        <begin position="101"/>
        <end position="121"/>
    </location>
</feature>
<feature type="transmembrane region" description="Helical" evidence="15">
    <location>
        <begin position="133"/>
        <end position="154"/>
    </location>
</feature>
<evidence type="ECO:0000256" key="11">
    <source>
        <dbReference type="ARBA" id="ARBA00023136"/>
    </source>
</evidence>
<protein>
    <recommendedName>
        <fullName evidence="4 15">Dolichyl-phosphate-mannose--protein mannosyltransferase</fullName>
        <ecNumber evidence="4 15">2.4.1.109</ecNumber>
    </recommendedName>
</protein>
<comment type="pathway">
    <text evidence="2 15">Protein modification; protein glycosylation.</text>
</comment>
<keyword evidence="8" id="KW-0677">Repeat</keyword>
<dbReference type="InterPro" id="IPR003342">
    <property type="entry name" value="ArnT-like_N"/>
</dbReference>
<gene>
    <name evidence="17" type="ORF">GMARGA_LOCUS4455</name>
</gene>
<keyword evidence="5 15" id="KW-0328">Glycosyltransferase</keyword>
<comment type="similarity">
    <text evidence="3 15">Belongs to the glycosyltransferase 39 family.</text>
</comment>
<evidence type="ECO:0000256" key="10">
    <source>
        <dbReference type="ARBA" id="ARBA00022989"/>
    </source>
</evidence>
<comment type="catalytic activity">
    <reaction evidence="14 15">
        <text>a di-trans,poly-cis-dolichyl beta-D-mannosyl phosphate + L-seryl-[protein] = 3-O-(alpha-D-mannosyl)-L-seryl-[protein] + a di-trans,poly-cis-dolichyl phosphate + H(+)</text>
        <dbReference type="Rhea" id="RHEA:17377"/>
        <dbReference type="Rhea" id="RHEA-COMP:9863"/>
        <dbReference type="Rhea" id="RHEA-COMP:13546"/>
        <dbReference type="Rhea" id="RHEA-COMP:19498"/>
        <dbReference type="Rhea" id="RHEA-COMP:19501"/>
        <dbReference type="ChEBI" id="CHEBI:15378"/>
        <dbReference type="ChEBI" id="CHEBI:29999"/>
        <dbReference type="ChEBI" id="CHEBI:57683"/>
        <dbReference type="ChEBI" id="CHEBI:58211"/>
        <dbReference type="ChEBI" id="CHEBI:137321"/>
        <dbReference type="EC" id="2.4.1.109"/>
    </reaction>
</comment>